<protein>
    <submittedName>
        <fullName evidence="1">Uncharacterized protein</fullName>
    </submittedName>
</protein>
<proteinExistence type="predicted"/>
<accession>A0A1C7M968</accession>
<organism evidence="1 2">
    <name type="scientific">Grifola frondosa</name>
    <name type="common">Maitake</name>
    <name type="synonym">Polyporus frondosus</name>
    <dbReference type="NCBI Taxonomy" id="5627"/>
    <lineage>
        <taxon>Eukaryota</taxon>
        <taxon>Fungi</taxon>
        <taxon>Dikarya</taxon>
        <taxon>Basidiomycota</taxon>
        <taxon>Agaricomycotina</taxon>
        <taxon>Agaricomycetes</taxon>
        <taxon>Polyporales</taxon>
        <taxon>Grifolaceae</taxon>
        <taxon>Grifola</taxon>
    </lineage>
</organism>
<name>A0A1C7M968_GRIFR</name>
<dbReference type="EMBL" id="LUGG01000007">
    <property type="protein sequence ID" value="OBZ72896.1"/>
    <property type="molecule type" value="Genomic_DNA"/>
</dbReference>
<dbReference type="Proteomes" id="UP000092993">
    <property type="component" value="Unassembled WGS sequence"/>
</dbReference>
<dbReference type="AlphaFoldDB" id="A0A1C7M968"/>
<sequence>MSARNAAVTATQPGPRYENVVSAMVPTCHPCIRVAVFQHSGVLIHASNVHLYCITRRISRSSPPSFSSSIESSASHSSRRPSCLWTKYFSTVWLPLSPSRALMFYLLSCILIIPEHVAFTRNT</sequence>
<comment type="caution">
    <text evidence="1">The sequence shown here is derived from an EMBL/GenBank/DDBJ whole genome shotgun (WGS) entry which is preliminary data.</text>
</comment>
<gene>
    <name evidence="1" type="ORF">A0H81_06869</name>
</gene>
<evidence type="ECO:0000313" key="1">
    <source>
        <dbReference type="EMBL" id="OBZ72896.1"/>
    </source>
</evidence>
<keyword evidence="2" id="KW-1185">Reference proteome</keyword>
<reference evidence="1 2" key="1">
    <citation type="submission" date="2016-03" db="EMBL/GenBank/DDBJ databases">
        <title>Whole genome sequencing of Grifola frondosa 9006-11.</title>
        <authorList>
            <person name="Min B."/>
            <person name="Park H."/>
            <person name="Kim J.-G."/>
            <person name="Cho H."/>
            <person name="Oh Y.-L."/>
            <person name="Kong W.-S."/>
            <person name="Choi I.-G."/>
        </authorList>
    </citation>
    <scope>NUCLEOTIDE SEQUENCE [LARGE SCALE GENOMIC DNA]</scope>
    <source>
        <strain evidence="1 2">9006-11</strain>
    </source>
</reference>
<evidence type="ECO:0000313" key="2">
    <source>
        <dbReference type="Proteomes" id="UP000092993"/>
    </source>
</evidence>